<evidence type="ECO:0000313" key="14">
    <source>
        <dbReference type="EMBL" id="TGN20360.1"/>
    </source>
</evidence>
<dbReference type="SMART" id="SM00998">
    <property type="entry name" value="ADSL_C"/>
    <property type="match status" value="1"/>
</dbReference>
<dbReference type="SUPFAM" id="SSF48557">
    <property type="entry name" value="L-aspartase-like"/>
    <property type="match status" value="1"/>
</dbReference>
<dbReference type="EMBL" id="RQHW01000013">
    <property type="protein sequence ID" value="TGN20360.1"/>
    <property type="molecule type" value="Genomic_DNA"/>
</dbReference>
<proteinExistence type="inferred from homology"/>
<dbReference type="AlphaFoldDB" id="A0A4R9M0Z5"/>
<dbReference type="RefSeq" id="WP_135759224.1">
    <property type="nucleotide sequence ID" value="NZ_RQHW01000013.1"/>
</dbReference>
<evidence type="ECO:0000256" key="1">
    <source>
        <dbReference type="ARBA" id="ARBA00004706"/>
    </source>
</evidence>
<evidence type="ECO:0000256" key="5">
    <source>
        <dbReference type="ARBA" id="ARBA00017058"/>
    </source>
</evidence>
<dbReference type="PANTHER" id="PTHR43172">
    <property type="entry name" value="ADENYLOSUCCINATE LYASE"/>
    <property type="match status" value="1"/>
</dbReference>
<dbReference type="GO" id="GO:0044208">
    <property type="term" value="P:'de novo' AMP biosynthetic process"/>
    <property type="evidence" value="ECO:0007669"/>
    <property type="project" value="UniProtKB-UniPathway"/>
</dbReference>
<keyword evidence="15" id="KW-1185">Reference proteome</keyword>
<dbReference type="InterPro" id="IPR000362">
    <property type="entry name" value="Fumarate_lyase_fam"/>
</dbReference>
<dbReference type="FunFam" id="1.20.200.10:FF:000008">
    <property type="entry name" value="Adenylosuccinate lyase"/>
    <property type="match status" value="1"/>
</dbReference>
<organism evidence="14 15">
    <name type="scientific">Leptospira idonii</name>
    <dbReference type="NCBI Taxonomy" id="1193500"/>
    <lineage>
        <taxon>Bacteria</taxon>
        <taxon>Pseudomonadati</taxon>
        <taxon>Spirochaetota</taxon>
        <taxon>Spirochaetia</taxon>
        <taxon>Leptospirales</taxon>
        <taxon>Leptospiraceae</taxon>
        <taxon>Leptospira</taxon>
    </lineage>
</organism>
<comment type="pathway">
    <text evidence="2 12">Purine metabolism; AMP biosynthesis via de novo pathway; AMP from IMP: step 2/2.</text>
</comment>
<keyword evidence="6 12" id="KW-0658">Purine biosynthesis</keyword>
<dbReference type="GO" id="GO:0070626">
    <property type="term" value="F:(S)-2-(5-amino-1-(5-phospho-D-ribosyl)imidazole-4-carboxamido) succinate lyase (fumarate-forming) activity"/>
    <property type="evidence" value="ECO:0007669"/>
    <property type="project" value="TreeGrafter"/>
</dbReference>
<dbReference type="GO" id="GO:0006189">
    <property type="term" value="P:'de novo' IMP biosynthetic process"/>
    <property type="evidence" value="ECO:0007669"/>
    <property type="project" value="UniProtKB-UniPathway"/>
</dbReference>
<protein>
    <recommendedName>
        <fullName evidence="5 11">Adenylosuccinate lyase</fullName>
        <shortName evidence="12">ASL</shortName>
        <ecNumber evidence="4 11">4.3.2.2</ecNumber>
    </recommendedName>
    <alternativeName>
        <fullName evidence="9 12">Adenylosuccinase</fullName>
    </alternativeName>
</protein>
<dbReference type="Gene3D" id="1.10.40.30">
    <property type="entry name" value="Fumarase/aspartase (C-terminal domain)"/>
    <property type="match status" value="1"/>
</dbReference>
<comment type="catalytic activity">
    <reaction evidence="10">
        <text>N(6)-(1,2-dicarboxyethyl)-AMP = fumarate + AMP</text>
        <dbReference type="Rhea" id="RHEA:16853"/>
        <dbReference type="ChEBI" id="CHEBI:29806"/>
        <dbReference type="ChEBI" id="CHEBI:57567"/>
        <dbReference type="ChEBI" id="CHEBI:456215"/>
        <dbReference type="EC" id="4.3.2.2"/>
    </reaction>
    <physiologicalReaction direction="left-to-right" evidence="10">
        <dbReference type="Rhea" id="RHEA:16854"/>
    </physiologicalReaction>
</comment>
<dbReference type="FunFam" id="1.10.40.30:FF:000007">
    <property type="entry name" value="Adenylosuccinate lyase"/>
    <property type="match status" value="1"/>
</dbReference>
<keyword evidence="7 12" id="KW-0456">Lyase</keyword>
<gene>
    <name evidence="14" type="ORF">EHS15_03885</name>
</gene>
<comment type="caution">
    <text evidence="14">The sequence shown here is derived from an EMBL/GenBank/DDBJ whole genome shotgun (WGS) entry which is preliminary data.</text>
</comment>
<evidence type="ECO:0000256" key="10">
    <source>
        <dbReference type="ARBA" id="ARBA00049115"/>
    </source>
</evidence>
<accession>A0A4R9M0Z5</accession>
<dbReference type="InterPro" id="IPR008948">
    <property type="entry name" value="L-Aspartase-like"/>
</dbReference>
<dbReference type="InterPro" id="IPR024083">
    <property type="entry name" value="Fumarase/histidase_N"/>
</dbReference>
<dbReference type="InterPro" id="IPR022761">
    <property type="entry name" value="Fumarate_lyase_N"/>
</dbReference>
<dbReference type="InterPro" id="IPR004769">
    <property type="entry name" value="Pur_lyase"/>
</dbReference>
<dbReference type="PRINTS" id="PR00145">
    <property type="entry name" value="ARGSUCLYASE"/>
</dbReference>
<dbReference type="UniPathway" id="UPA00075">
    <property type="reaction ID" value="UER00336"/>
</dbReference>
<dbReference type="Gene3D" id="1.10.275.10">
    <property type="entry name" value="Fumarase/aspartase (N-terminal domain)"/>
    <property type="match status" value="1"/>
</dbReference>
<sequence length="433" mass="48722">MIDRYSHPEISAIWELENKFKIWTDIEIYACEARANRGEVPKEDLETIKAKAKFNVDEILEIESKVHHDVIAYLTNLNSYIGPAGRHVHFGLTSSDVGDTALCVQMVQAIDLLIKRAKELLATTKQKAIEYKDLPCIGRSHGIHAEPMTLGLKFALFYSEMQRNIERMEDARSQIAVGKLSGAVGTYSNIDPEIEEYVLTKLGLTVDPIATQVISRDRHAFYLSVLGVVAASLDRMATEVRLLQKTEGREVEEPFAKGQKGSSAMPHKRNPVVCERISGISRVIRSNVNVGLQNVALWHERDISHSSAERIVLPDSTIALDYILEKMNFVLKGIHVYPDATARTLNVTRGLIFSQKVLLWLIEKGGITREDAYAIVQENAMAVWADTNANLRDRLKADPRCSSILKESDLDEIFRIEPYLEKIPAIFKRLGLE</sequence>
<dbReference type="OrthoDB" id="9768878at2"/>
<dbReference type="FunFam" id="1.10.275.10:FF:000006">
    <property type="entry name" value="Adenylosuccinate lyase"/>
    <property type="match status" value="1"/>
</dbReference>
<reference evidence="14" key="1">
    <citation type="journal article" date="2019" name="PLoS Negl. Trop. Dis.">
        <title>Revisiting the worldwide diversity of Leptospira species in the environment.</title>
        <authorList>
            <person name="Vincent A.T."/>
            <person name="Schiettekatte O."/>
            <person name="Bourhy P."/>
            <person name="Veyrier F.J."/>
            <person name="Picardeau M."/>
        </authorList>
    </citation>
    <scope>NUCLEOTIDE SEQUENCE [LARGE SCALE GENOMIC DNA]</scope>
    <source>
        <strain evidence="14">201300427</strain>
    </source>
</reference>
<dbReference type="PANTHER" id="PTHR43172:SF1">
    <property type="entry name" value="ADENYLOSUCCINATE LYASE"/>
    <property type="match status" value="1"/>
</dbReference>
<dbReference type="Pfam" id="PF00206">
    <property type="entry name" value="Lyase_1"/>
    <property type="match status" value="1"/>
</dbReference>
<dbReference type="Pfam" id="PF10397">
    <property type="entry name" value="ADSL_C"/>
    <property type="match status" value="1"/>
</dbReference>
<comment type="catalytic activity">
    <reaction evidence="8">
        <text>(2S)-2-[5-amino-1-(5-phospho-beta-D-ribosyl)imidazole-4-carboxamido]succinate = 5-amino-1-(5-phospho-beta-D-ribosyl)imidazole-4-carboxamide + fumarate</text>
        <dbReference type="Rhea" id="RHEA:23920"/>
        <dbReference type="ChEBI" id="CHEBI:29806"/>
        <dbReference type="ChEBI" id="CHEBI:58443"/>
        <dbReference type="ChEBI" id="CHEBI:58475"/>
        <dbReference type="EC" id="4.3.2.2"/>
    </reaction>
    <physiologicalReaction direction="left-to-right" evidence="8">
        <dbReference type="Rhea" id="RHEA:23921"/>
    </physiologicalReaction>
</comment>
<evidence type="ECO:0000313" key="15">
    <source>
        <dbReference type="Proteomes" id="UP000298058"/>
    </source>
</evidence>
<evidence type="ECO:0000259" key="13">
    <source>
        <dbReference type="SMART" id="SM00998"/>
    </source>
</evidence>
<dbReference type="GO" id="GO:0005829">
    <property type="term" value="C:cytosol"/>
    <property type="evidence" value="ECO:0007669"/>
    <property type="project" value="TreeGrafter"/>
</dbReference>
<dbReference type="EC" id="4.3.2.2" evidence="4 11"/>
<dbReference type="InterPro" id="IPR019468">
    <property type="entry name" value="AdenyloSucc_lyase_C"/>
</dbReference>
<evidence type="ECO:0000256" key="12">
    <source>
        <dbReference type="RuleBase" id="RU361172"/>
    </source>
</evidence>
<dbReference type="PRINTS" id="PR00149">
    <property type="entry name" value="FUMRATELYASE"/>
</dbReference>
<dbReference type="UniPathway" id="UPA00074">
    <property type="reaction ID" value="UER00132"/>
</dbReference>
<evidence type="ECO:0000256" key="7">
    <source>
        <dbReference type="ARBA" id="ARBA00023239"/>
    </source>
</evidence>
<dbReference type="GO" id="GO:0004018">
    <property type="term" value="F:N6-(1,2-dicarboxyethyl)AMP AMP-lyase (fumarate-forming) activity"/>
    <property type="evidence" value="ECO:0007669"/>
    <property type="project" value="UniProtKB-UniRule"/>
</dbReference>
<evidence type="ECO:0000256" key="8">
    <source>
        <dbReference type="ARBA" id="ARBA00024477"/>
    </source>
</evidence>
<dbReference type="NCBIfam" id="TIGR00928">
    <property type="entry name" value="purB"/>
    <property type="match status" value="1"/>
</dbReference>
<comment type="similarity">
    <text evidence="3 12">Belongs to the lyase 1 family. Adenylosuccinate lyase subfamily.</text>
</comment>
<evidence type="ECO:0000256" key="4">
    <source>
        <dbReference type="ARBA" id="ARBA00012339"/>
    </source>
</evidence>
<evidence type="ECO:0000256" key="3">
    <source>
        <dbReference type="ARBA" id="ARBA00008273"/>
    </source>
</evidence>
<evidence type="ECO:0000256" key="11">
    <source>
        <dbReference type="NCBIfam" id="TIGR00928"/>
    </source>
</evidence>
<dbReference type="Gene3D" id="1.20.200.10">
    <property type="entry name" value="Fumarase/aspartase (Central domain)"/>
    <property type="match status" value="1"/>
</dbReference>
<evidence type="ECO:0000256" key="9">
    <source>
        <dbReference type="ARBA" id="ARBA00030717"/>
    </source>
</evidence>
<evidence type="ECO:0000256" key="6">
    <source>
        <dbReference type="ARBA" id="ARBA00022755"/>
    </source>
</evidence>
<dbReference type="CDD" id="cd01360">
    <property type="entry name" value="Adenylsuccinate_lyase_1"/>
    <property type="match status" value="1"/>
</dbReference>
<dbReference type="Proteomes" id="UP000298058">
    <property type="component" value="Unassembled WGS sequence"/>
</dbReference>
<dbReference type="InterPro" id="IPR020557">
    <property type="entry name" value="Fumarate_lyase_CS"/>
</dbReference>
<dbReference type="PROSITE" id="PS00163">
    <property type="entry name" value="FUMARATE_LYASES"/>
    <property type="match status" value="1"/>
</dbReference>
<evidence type="ECO:0000256" key="2">
    <source>
        <dbReference type="ARBA" id="ARBA00004734"/>
    </source>
</evidence>
<comment type="pathway">
    <text evidence="1 12">Purine metabolism; IMP biosynthesis via de novo pathway; 5-amino-1-(5-phospho-D-ribosyl)imidazole-4-carboxamide from 5-amino-1-(5-phospho-D-ribosyl)imidazole-4-carboxylate: step 2/2.</text>
</comment>
<name>A0A4R9M0Z5_9LEPT</name>
<feature type="domain" description="Adenylosuccinate lyase C-terminal" evidence="13">
    <location>
        <begin position="349"/>
        <end position="431"/>
    </location>
</feature>